<reference evidence="2 3" key="1">
    <citation type="submission" date="2014-12" db="EMBL/GenBank/DDBJ databases">
        <title>Genome assembly of Enhygromyxa salina DSM 15201.</title>
        <authorList>
            <person name="Sharma G."/>
            <person name="Subramanian S."/>
        </authorList>
    </citation>
    <scope>NUCLEOTIDE SEQUENCE [LARGE SCALE GENOMIC DNA]</scope>
    <source>
        <strain evidence="2 3">DSM 15201</strain>
    </source>
</reference>
<sequence length="229" mass="23440">MIPCSGCHRHVRTDALACPFCAVPLAVTPAPTSARISSVALAAGLMLLACKPEPDDAGETTATTGTDTDTTTSESGTTTDPTTTESGTTLGDGDGDTETDTESSGADYGGPPVCPEAVEALPLTFGSNAVDITDASNTFTSSCGSLDGTGPDQVYQFVAPSTGTYVFTLLSNGLDGWLLEFSEYDCFPILSDECMPQQDLIIPMSEGEILLINLDSSAGGTGSIEINQG</sequence>
<dbReference type="EMBL" id="JMCC02000008">
    <property type="protein sequence ID" value="KIG18864.1"/>
    <property type="molecule type" value="Genomic_DNA"/>
</dbReference>
<evidence type="ECO:0000313" key="2">
    <source>
        <dbReference type="EMBL" id="KIG18864.1"/>
    </source>
</evidence>
<dbReference type="AlphaFoldDB" id="A0A0C1ZN23"/>
<dbReference type="RefSeq" id="WP_052546631.1">
    <property type="nucleotide sequence ID" value="NZ_JMCC02000008.1"/>
</dbReference>
<feature type="region of interest" description="Disordered" evidence="1">
    <location>
        <begin position="54"/>
        <end position="113"/>
    </location>
</feature>
<evidence type="ECO:0000256" key="1">
    <source>
        <dbReference type="SAM" id="MobiDB-lite"/>
    </source>
</evidence>
<gene>
    <name evidence="2" type="ORF">DB30_07200</name>
</gene>
<evidence type="ECO:0000313" key="3">
    <source>
        <dbReference type="Proteomes" id="UP000031599"/>
    </source>
</evidence>
<organism evidence="2 3">
    <name type="scientific">Enhygromyxa salina</name>
    <dbReference type="NCBI Taxonomy" id="215803"/>
    <lineage>
        <taxon>Bacteria</taxon>
        <taxon>Pseudomonadati</taxon>
        <taxon>Myxococcota</taxon>
        <taxon>Polyangia</taxon>
        <taxon>Nannocystales</taxon>
        <taxon>Nannocystaceae</taxon>
        <taxon>Enhygromyxa</taxon>
    </lineage>
</organism>
<comment type="caution">
    <text evidence="2">The sequence shown here is derived from an EMBL/GenBank/DDBJ whole genome shotgun (WGS) entry which is preliminary data.</text>
</comment>
<proteinExistence type="predicted"/>
<dbReference type="Proteomes" id="UP000031599">
    <property type="component" value="Unassembled WGS sequence"/>
</dbReference>
<accession>A0A0C1ZN23</accession>
<feature type="compositionally biased region" description="Low complexity" evidence="1">
    <location>
        <begin position="59"/>
        <end position="91"/>
    </location>
</feature>
<name>A0A0C1ZN23_9BACT</name>
<protein>
    <submittedName>
        <fullName evidence="2">Uncharacterized protein</fullName>
    </submittedName>
</protein>